<dbReference type="EMBL" id="SJPW01000007">
    <property type="protein sequence ID" value="TWU47505.1"/>
    <property type="molecule type" value="Genomic_DNA"/>
</dbReference>
<organism evidence="1 2">
    <name type="scientific">Rubripirellula tenax</name>
    <dbReference type="NCBI Taxonomy" id="2528015"/>
    <lineage>
        <taxon>Bacteria</taxon>
        <taxon>Pseudomonadati</taxon>
        <taxon>Planctomycetota</taxon>
        <taxon>Planctomycetia</taxon>
        <taxon>Pirellulales</taxon>
        <taxon>Pirellulaceae</taxon>
        <taxon>Rubripirellula</taxon>
    </lineage>
</organism>
<dbReference type="SUPFAM" id="SSF46785">
    <property type="entry name" value="Winged helix' DNA-binding domain"/>
    <property type="match status" value="1"/>
</dbReference>
<reference evidence="1 2" key="1">
    <citation type="submission" date="2019-02" db="EMBL/GenBank/DDBJ databases">
        <title>Deep-cultivation of Planctomycetes and their phenomic and genomic characterization uncovers novel biology.</title>
        <authorList>
            <person name="Wiegand S."/>
            <person name="Jogler M."/>
            <person name="Boedeker C."/>
            <person name="Pinto D."/>
            <person name="Vollmers J."/>
            <person name="Rivas-Marin E."/>
            <person name="Kohn T."/>
            <person name="Peeters S.H."/>
            <person name="Heuer A."/>
            <person name="Rast P."/>
            <person name="Oberbeckmann S."/>
            <person name="Bunk B."/>
            <person name="Jeske O."/>
            <person name="Meyerdierks A."/>
            <person name="Storesund J.E."/>
            <person name="Kallscheuer N."/>
            <person name="Luecker S."/>
            <person name="Lage O.M."/>
            <person name="Pohl T."/>
            <person name="Merkel B.J."/>
            <person name="Hornburger P."/>
            <person name="Mueller R.-W."/>
            <person name="Bruemmer F."/>
            <person name="Labrenz M."/>
            <person name="Spormann A.M."/>
            <person name="Op Den Camp H."/>
            <person name="Overmann J."/>
            <person name="Amann R."/>
            <person name="Jetten M.S.M."/>
            <person name="Mascher T."/>
            <person name="Medema M.H."/>
            <person name="Devos D.P."/>
            <person name="Kaster A.-K."/>
            <person name="Ovreas L."/>
            <person name="Rohde M."/>
            <person name="Galperin M.Y."/>
            <person name="Jogler C."/>
        </authorList>
    </citation>
    <scope>NUCLEOTIDE SEQUENCE [LARGE SCALE GENOMIC DNA]</scope>
    <source>
        <strain evidence="1 2">Poly51</strain>
    </source>
</reference>
<evidence type="ECO:0000313" key="2">
    <source>
        <dbReference type="Proteomes" id="UP000318288"/>
    </source>
</evidence>
<accession>A0A5C6EGD5</accession>
<comment type="caution">
    <text evidence="1">The sequence shown here is derived from an EMBL/GenBank/DDBJ whole genome shotgun (WGS) entry which is preliminary data.</text>
</comment>
<dbReference type="InterPro" id="IPR036390">
    <property type="entry name" value="WH_DNA-bd_sf"/>
</dbReference>
<dbReference type="Gene3D" id="1.10.10.10">
    <property type="entry name" value="Winged helix-like DNA-binding domain superfamily/Winged helix DNA-binding domain"/>
    <property type="match status" value="1"/>
</dbReference>
<dbReference type="PRINTS" id="PR00033">
    <property type="entry name" value="HTHASNC"/>
</dbReference>
<dbReference type="GO" id="GO:0043565">
    <property type="term" value="F:sequence-specific DNA binding"/>
    <property type="evidence" value="ECO:0007669"/>
    <property type="project" value="InterPro"/>
</dbReference>
<sequence length="291" mass="31386">MRGGACRTLGPVGVRNSVFGRLSGPQNGEKGRQTSGVVLIFATQVVKNAKARNSTVIFAIHFAGSCMTSTNFPADELRSVDRKLLMAMRSGEAYAIGELTDELGVTATAIRQRIERLLETGLIDREKMVAGRGRPTFQYHLTVAGHRAAGANSAELADAMWQEILAIPDLEIRKTLISRVASRLGQQFAAEMATNNPDGSLESRFETLSEIMSARHMSACVSHSGDLPVLDIGSCPYPSMTDASEDRAMCRLEEEMISEALGTPVHLSSCRLDGDSCCQFSAASIEANQEN</sequence>
<name>A0A5C6EGD5_9BACT</name>
<evidence type="ECO:0008006" key="3">
    <source>
        <dbReference type="Google" id="ProtNLM"/>
    </source>
</evidence>
<dbReference type="Proteomes" id="UP000318288">
    <property type="component" value="Unassembled WGS sequence"/>
</dbReference>
<keyword evidence="2" id="KW-1185">Reference proteome</keyword>
<evidence type="ECO:0000313" key="1">
    <source>
        <dbReference type="EMBL" id="TWU47505.1"/>
    </source>
</evidence>
<gene>
    <name evidence="1" type="ORF">Poly51_53050</name>
</gene>
<proteinExistence type="predicted"/>
<protein>
    <recommendedName>
        <fullName evidence="3">MarR family protein</fullName>
    </recommendedName>
</protein>
<dbReference type="CDD" id="cd00090">
    <property type="entry name" value="HTH_ARSR"/>
    <property type="match status" value="1"/>
</dbReference>
<dbReference type="InterPro" id="IPR011991">
    <property type="entry name" value="ArsR-like_HTH"/>
</dbReference>
<dbReference type="InterPro" id="IPR036388">
    <property type="entry name" value="WH-like_DNA-bd_sf"/>
</dbReference>
<dbReference type="GO" id="GO:0006355">
    <property type="term" value="P:regulation of DNA-templated transcription"/>
    <property type="evidence" value="ECO:0007669"/>
    <property type="project" value="UniProtKB-ARBA"/>
</dbReference>
<dbReference type="AlphaFoldDB" id="A0A5C6EGD5"/>
<dbReference type="InterPro" id="IPR000485">
    <property type="entry name" value="AsnC-type_HTH_dom"/>
</dbReference>